<dbReference type="GO" id="GO:0016020">
    <property type="term" value="C:membrane"/>
    <property type="evidence" value="ECO:0007669"/>
    <property type="project" value="InterPro"/>
</dbReference>
<dbReference type="Gene3D" id="3.40.50.11660">
    <property type="entry name" value="Glycosyl transferase family 10, C-terminal domain"/>
    <property type="match status" value="1"/>
</dbReference>
<evidence type="ECO:0000313" key="7">
    <source>
        <dbReference type="Proteomes" id="UP001139226"/>
    </source>
</evidence>
<keyword evidence="3" id="KW-0808">Transferase</keyword>
<dbReference type="PANTHER" id="PTHR11929">
    <property type="entry name" value="ALPHA- 1,3 -FUCOSYLTRANSFERASE"/>
    <property type="match status" value="1"/>
</dbReference>
<keyword evidence="7" id="KW-1185">Reference proteome</keyword>
<feature type="domain" description="Alpha-(1,3)-fucosyltransferase FucT N-terminal" evidence="5">
    <location>
        <begin position="6"/>
        <end position="96"/>
    </location>
</feature>
<dbReference type="Pfam" id="PF00852">
    <property type="entry name" value="Glyco_transf_10"/>
    <property type="match status" value="1"/>
</dbReference>
<evidence type="ECO:0000313" key="6">
    <source>
        <dbReference type="EMBL" id="MCH4823782.1"/>
    </source>
</evidence>
<accession>A0A9X2ABX0</accession>
<gene>
    <name evidence="6" type="ORF">ML462_11430</name>
</gene>
<dbReference type="InterPro" id="IPR038577">
    <property type="entry name" value="GT10-like_C_sf"/>
</dbReference>
<evidence type="ECO:0000256" key="2">
    <source>
        <dbReference type="ARBA" id="ARBA00022676"/>
    </source>
</evidence>
<dbReference type="Pfam" id="PF18025">
    <property type="entry name" value="FucT_N"/>
    <property type="match status" value="1"/>
</dbReference>
<keyword evidence="2" id="KW-0328">Glycosyltransferase</keyword>
<name>A0A9X2ABX0_9FLAO</name>
<reference evidence="6" key="1">
    <citation type="submission" date="2022-03" db="EMBL/GenBank/DDBJ databases">
        <title>Gramella crocea sp. nov., isolated from activated sludge of a seafood processing plant.</title>
        <authorList>
            <person name="Zhang X."/>
        </authorList>
    </citation>
    <scope>NUCLEOTIDE SEQUENCE</scope>
    <source>
        <strain evidence="6">YJ019</strain>
    </source>
</reference>
<sequence length="325" mass="38651">MKTIKIWFTDFYEGFDPKSNYFLDILSEIYTVKVQKNDPDFLIYSCYGRDFLNFNCIRIYYTGENLVPDFNLCDYAIGFHYINFEDRYLRFPNFVLVRDQFNQLLDSKKIISQSVKSKQYFCNFIYANGQANPARDQFFEMLSDYKTVSSPGSHLNNIKIDIGGRYSKDWMYSKLDFQSRCKFSIAFENSSANGYTTEKIMHAFISKTIPIYWGNPLIEKDFNPKAMINCHNFKNFDEVVKKVKEIDQNEELYNSILSEPVFIKNRIPEEFSEERLIVFFRSIFDQNLEDARKRPLYGTTKKYENEIRNRKTSVSILKKVKNLFD</sequence>
<dbReference type="Proteomes" id="UP001139226">
    <property type="component" value="Unassembled WGS sequence"/>
</dbReference>
<evidence type="ECO:0000256" key="1">
    <source>
        <dbReference type="ARBA" id="ARBA00008919"/>
    </source>
</evidence>
<dbReference type="RefSeq" id="WP_240713950.1">
    <property type="nucleotide sequence ID" value="NZ_JAKVTV010000003.1"/>
</dbReference>
<evidence type="ECO:0000256" key="3">
    <source>
        <dbReference type="ARBA" id="ARBA00022679"/>
    </source>
</evidence>
<proteinExistence type="inferred from homology"/>
<evidence type="ECO:0000259" key="4">
    <source>
        <dbReference type="Pfam" id="PF00852"/>
    </source>
</evidence>
<comment type="caution">
    <text evidence="6">The sequence shown here is derived from an EMBL/GenBank/DDBJ whole genome shotgun (WGS) entry which is preliminary data.</text>
</comment>
<dbReference type="InterPro" id="IPR055270">
    <property type="entry name" value="Glyco_tran_10_C"/>
</dbReference>
<dbReference type="PANTHER" id="PTHR11929:SF194">
    <property type="entry name" value="ALPHA-(1,3)-FUCOSYLTRANSFERASE 10"/>
    <property type="match status" value="1"/>
</dbReference>
<dbReference type="GO" id="GO:0008417">
    <property type="term" value="F:fucosyltransferase activity"/>
    <property type="evidence" value="ECO:0007669"/>
    <property type="project" value="InterPro"/>
</dbReference>
<feature type="domain" description="Fucosyltransferase C-terminal" evidence="4">
    <location>
        <begin position="116"/>
        <end position="255"/>
    </location>
</feature>
<dbReference type="SUPFAM" id="SSF53756">
    <property type="entry name" value="UDP-Glycosyltransferase/glycogen phosphorylase"/>
    <property type="match status" value="1"/>
</dbReference>
<evidence type="ECO:0000259" key="5">
    <source>
        <dbReference type="Pfam" id="PF18025"/>
    </source>
</evidence>
<dbReference type="EMBL" id="JAKVTV010000003">
    <property type="protein sequence ID" value="MCH4823782.1"/>
    <property type="molecule type" value="Genomic_DNA"/>
</dbReference>
<dbReference type="InterPro" id="IPR041058">
    <property type="entry name" value="FucT_N"/>
</dbReference>
<dbReference type="InterPro" id="IPR001503">
    <property type="entry name" value="Glyco_trans_10"/>
</dbReference>
<dbReference type="AlphaFoldDB" id="A0A9X2ABX0"/>
<comment type="similarity">
    <text evidence="1">Belongs to the glycosyltransferase 10 family.</text>
</comment>
<protein>
    <submittedName>
        <fullName evidence="6">Glycosyltransferase family 10</fullName>
    </submittedName>
</protein>
<organism evidence="6 7">
    <name type="scientific">Christiangramia lutea</name>
    <dbReference type="NCBI Taxonomy" id="1607951"/>
    <lineage>
        <taxon>Bacteria</taxon>
        <taxon>Pseudomonadati</taxon>
        <taxon>Bacteroidota</taxon>
        <taxon>Flavobacteriia</taxon>
        <taxon>Flavobacteriales</taxon>
        <taxon>Flavobacteriaceae</taxon>
        <taxon>Christiangramia</taxon>
    </lineage>
</organism>